<reference evidence="2" key="2">
    <citation type="submission" date="2025-08" db="UniProtKB">
        <authorList>
            <consortium name="RefSeq"/>
        </authorList>
    </citation>
    <scope>IDENTIFICATION</scope>
    <source>
        <tissue evidence="2">Leaf</tissue>
    </source>
</reference>
<protein>
    <submittedName>
        <fullName evidence="2">Uncharacterized protein LOC142179958</fullName>
    </submittedName>
</protein>
<accession>A0AC58UBU4</accession>
<reference evidence="1" key="1">
    <citation type="journal article" date="2014" name="Nat. Commun.">
        <title>The tobacco genome sequence and its comparison with those of tomato and potato.</title>
        <authorList>
            <person name="Sierro N."/>
            <person name="Battey J.N."/>
            <person name="Ouadi S."/>
            <person name="Bakaher N."/>
            <person name="Bovet L."/>
            <person name="Willig A."/>
            <person name="Goepfert S."/>
            <person name="Peitsch M.C."/>
            <person name="Ivanov N.V."/>
        </authorList>
    </citation>
    <scope>NUCLEOTIDE SEQUENCE [LARGE SCALE GENOMIC DNA]</scope>
</reference>
<sequence length="211" mass="24612">MRKIKRLVDKQILWKIGCGKVAFWYDNWSELGPLYNFLPEGYKPKNITLSIMMLNNHINWRGLDLLLSQHVVVKVNTFEISLRSTIPDSPVWTEDNSGSFSVASACQLFRKNRHKSWINMMNWQKCVPFKMNFIVWRALRDKIPTEAKVDKMDIPTSSSCCCCRFPSLETIDHLFFSGLFAQELWRILCGPIGHCIFKHLFQATYDQLVGM</sequence>
<name>A0AC58UBU4_TOBAC</name>
<proteinExistence type="predicted"/>
<organism evidence="1 2">
    <name type="scientific">Nicotiana tabacum</name>
    <name type="common">Common tobacco</name>
    <dbReference type="NCBI Taxonomy" id="4097"/>
    <lineage>
        <taxon>Eukaryota</taxon>
        <taxon>Viridiplantae</taxon>
        <taxon>Streptophyta</taxon>
        <taxon>Embryophyta</taxon>
        <taxon>Tracheophyta</taxon>
        <taxon>Spermatophyta</taxon>
        <taxon>Magnoliopsida</taxon>
        <taxon>eudicotyledons</taxon>
        <taxon>Gunneridae</taxon>
        <taxon>Pentapetalae</taxon>
        <taxon>asterids</taxon>
        <taxon>lamiids</taxon>
        <taxon>Solanales</taxon>
        <taxon>Solanaceae</taxon>
        <taxon>Nicotianoideae</taxon>
        <taxon>Nicotianeae</taxon>
        <taxon>Nicotiana</taxon>
    </lineage>
</organism>
<dbReference type="Proteomes" id="UP000790787">
    <property type="component" value="Chromosome 4"/>
</dbReference>
<evidence type="ECO:0000313" key="2">
    <source>
        <dbReference type="RefSeq" id="XP_075106964.1"/>
    </source>
</evidence>
<keyword evidence="1" id="KW-1185">Reference proteome</keyword>
<gene>
    <name evidence="2" type="primary">LOC142179958</name>
</gene>
<dbReference type="RefSeq" id="XP_075106964.1">
    <property type="nucleotide sequence ID" value="XM_075250863.1"/>
</dbReference>
<evidence type="ECO:0000313" key="1">
    <source>
        <dbReference type="Proteomes" id="UP000790787"/>
    </source>
</evidence>